<accession>A0ABV5AX08</accession>
<proteinExistence type="predicted"/>
<keyword evidence="2" id="KW-1185">Reference proteome</keyword>
<dbReference type="Proteomes" id="UP001580346">
    <property type="component" value="Unassembled WGS sequence"/>
</dbReference>
<sequence length="132" mass="15460">MAILRDCLENGTWIEISFIACIPGEDEGCRLNVKYFKTNNKIYDLDFGWTNITIKNYIEATAEFPVERLDGLYSSFEKHLFQLDWKQIDSNGVYRLGFFGSDQDFKIHADQESVRRFGSEFRLEWGQAPLRT</sequence>
<evidence type="ECO:0000313" key="2">
    <source>
        <dbReference type="Proteomes" id="UP001580346"/>
    </source>
</evidence>
<protein>
    <recommendedName>
        <fullName evidence="3">DUF600 family protein</fullName>
    </recommendedName>
</protein>
<comment type="caution">
    <text evidence="1">The sequence shown here is derived from an EMBL/GenBank/DDBJ whole genome shotgun (WGS) entry which is preliminary data.</text>
</comment>
<dbReference type="RefSeq" id="WP_375357009.1">
    <property type="nucleotide sequence ID" value="NZ_JBHHMI010000019.1"/>
</dbReference>
<reference evidence="1 2" key="1">
    <citation type="submission" date="2024-09" db="EMBL/GenBank/DDBJ databases">
        <title>Paenibacillus zeirhizospherea sp. nov., isolated from surface of the maize (Zea mays) roots in a horticulture field, Hungary.</title>
        <authorList>
            <person name="Marton D."/>
            <person name="Farkas M."/>
            <person name="Bedics A."/>
            <person name="Toth E."/>
            <person name="Tancsics A."/>
            <person name="Boka K."/>
            <person name="Maroti G."/>
            <person name="Kriszt B."/>
            <person name="Cserhati M."/>
        </authorList>
    </citation>
    <scope>NUCLEOTIDE SEQUENCE [LARGE SCALE GENOMIC DNA]</scope>
    <source>
        <strain evidence="1 2">KCTC 33519</strain>
    </source>
</reference>
<evidence type="ECO:0000313" key="1">
    <source>
        <dbReference type="EMBL" id="MFB5268743.1"/>
    </source>
</evidence>
<gene>
    <name evidence="1" type="ORF">ACE41H_18430</name>
</gene>
<organism evidence="1 2">
    <name type="scientific">Paenibacillus enshidis</name>
    <dbReference type="NCBI Taxonomy" id="1458439"/>
    <lineage>
        <taxon>Bacteria</taxon>
        <taxon>Bacillati</taxon>
        <taxon>Bacillota</taxon>
        <taxon>Bacilli</taxon>
        <taxon>Bacillales</taxon>
        <taxon>Paenibacillaceae</taxon>
        <taxon>Paenibacillus</taxon>
    </lineage>
</organism>
<evidence type="ECO:0008006" key="3">
    <source>
        <dbReference type="Google" id="ProtNLM"/>
    </source>
</evidence>
<dbReference type="EMBL" id="JBHHMI010000019">
    <property type="protein sequence ID" value="MFB5268743.1"/>
    <property type="molecule type" value="Genomic_DNA"/>
</dbReference>
<name>A0ABV5AX08_9BACL</name>